<accession>A0AAP0P3G2</accession>
<dbReference type="EMBL" id="JBBNAF010000007">
    <property type="protein sequence ID" value="KAK9128739.1"/>
    <property type="molecule type" value="Genomic_DNA"/>
</dbReference>
<evidence type="ECO:0000313" key="4">
    <source>
        <dbReference type="Proteomes" id="UP001420932"/>
    </source>
</evidence>
<feature type="signal peptide" evidence="2">
    <location>
        <begin position="1"/>
        <end position="18"/>
    </location>
</feature>
<keyword evidence="1 2" id="KW-0732">Signal</keyword>
<evidence type="ECO:0000313" key="3">
    <source>
        <dbReference type="EMBL" id="KAK9128739.1"/>
    </source>
</evidence>
<dbReference type="Pfam" id="PF01190">
    <property type="entry name" value="Pollen_Ole_e_1"/>
    <property type="match status" value="1"/>
</dbReference>
<gene>
    <name evidence="3" type="ORF">Syun_017536</name>
</gene>
<reference evidence="3 4" key="1">
    <citation type="submission" date="2024-01" db="EMBL/GenBank/DDBJ databases">
        <title>Genome assemblies of Stephania.</title>
        <authorList>
            <person name="Yang L."/>
        </authorList>
    </citation>
    <scope>NUCLEOTIDE SEQUENCE [LARGE SCALE GENOMIC DNA]</scope>
    <source>
        <strain evidence="3">YNDBR</strain>
        <tissue evidence="3">Leaf</tissue>
    </source>
</reference>
<comment type="caution">
    <text evidence="3">The sequence shown here is derived from an EMBL/GenBank/DDBJ whole genome shotgun (WGS) entry which is preliminary data.</text>
</comment>
<evidence type="ECO:0000256" key="1">
    <source>
        <dbReference type="ARBA" id="ARBA00022729"/>
    </source>
</evidence>
<proteinExistence type="predicted"/>
<dbReference type="GO" id="GO:0071944">
    <property type="term" value="C:cell periphery"/>
    <property type="evidence" value="ECO:0007669"/>
    <property type="project" value="TreeGrafter"/>
</dbReference>
<feature type="chain" id="PRO_5043015756" evidence="2">
    <location>
        <begin position="19"/>
        <end position="147"/>
    </location>
</feature>
<sequence length="147" mass="16070">MARLLPLAFPSLNIGVEADVVGDAEKAVDAVVACQSCKYKTIHVVVEGIVSCQRCEADTKTFSTDKNGYFYAELGFKVSNNTLDDPIQSCRVKLYSAPLPSCNQATNIEEGIDGAFLRFDNKRISSKYCEAAIYNAGNLAFRPNQKC</sequence>
<evidence type="ECO:0000256" key="2">
    <source>
        <dbReference type="SAM" id="SignalP"/>
    </source>
</evidence>
<protein>
    <submittedName>
        <fullName evidence="3">Uncharacterized protein</fullName>
    </submittedName>
</protein>
<name>A0AAP0P3G2_9MAGN</name>
<dbReference type="PANTHER" id="PTHR33470:SF4">
    <property type="entry name" value="OS01G0164025 PROTEIN"/>
    <property type="match status" value="1"/>
</dbReference>
<organism evidence="3 4">
    <name type="scientific">Stephania yunnanensis</name>
    <dbReference type="NCBI Taxonomy" id="152371"/>
    <lineage>
        <taxon>Eukaryota</taxon>
        <taxon>Viridiplantae</taxon>
        <taxon>Streptophyta</taxon>
        <taxon>Embryophyta</taxon>
        <taxon>Tracheophyta</taxon>
        <taxon>Spermatophyta</taxon>
        <taxon>Magnoliopsida</taxon>
        <taxon>Ranunculales</taxon>
        <taxon>Menispermaceae</taxon>
        <taxon>Menispermoideae</taxon>
        <taxon>Cissampelideae</taxon>
        <taxon>Stephania</taxon>
    </lineage>
</organism>
<dbReference type="PANTHER" id="PTHR33470">
    <property type="entry name" value="OS01G0164075 PROTEIN"/>
    <property type="match status" value="1"/>
</dbReference>
<dbReference type="AlphaFoldDB" id="A0AAP0P3G2"/>
<keyword evidence="4" id="KW-1185">Reference proteome</keyword>
<dbReference type="Proteomes" id="UP001420932">
    <property type="component" value="Unassembled WGS sequence"/>
</dbReference>